<dbReference type="OrthoDB" id="9975959at2759"/>
<dbReference type="Pfam" id="PF03372">
    <property type="entry name" value="Exo_endo_phos"/>
    <property type="match status" value="1"/>
</dbReference>
<keyword evidence="5" id="KW-0479">Metal-binding</keyword>
<feature type="domain" description="Endonuclease/exonuclease/phosphatase" evidence="11">
    <location>
        <begin position="58"/>
        <end position="308"/>
    </location>
</feature>
<evidence type="ECO:0000256" key="2">
    <source>
        <dbReference type="ARBA" id="ARBA00001946"/>
    </source>
</evidence>
<comment type="cofactor">
    <cofactor evidence="2">
        <name>Mg(2+)</name>
        <dbReference type="ChEBI" id="CHEBI:18420"/>
    </cofactor>
</comment>
<sequence>MPVPSSLSYDSYESDDPRPTLLVTLHPKYFHPEKGAWKHVSRRKIEEQKHHPSSIKVVTWNIDFQGQYVEERLDAVLRHLETNIFKCSSGEAPEPCCIMLQEVHQDALPYLLEDPWVRDHFVVTPVNTDKWPDPRYGNVTLVSRSLAVVQAHIVRFGHSSMGRTGVMVDIKFKKPSAAAEEITLRLINTHLESLPIGAGYRPLQLQCLATFLKEGGIKGGLIAGDMNTILSSDADLATEAGLKDAWRKGDRDDSGFTWGYQGGGEFPAARLDRVFFLPRKGYKVDEPKPIGVGLKAKKGSLKSWASDHYGLEATLRVLR</sequence>
<dbReference type="Proteomes" id="UP000807353">
    <property type="component" value="Unassembled WGS sequence"/>
</dbReference>
<proteinExistence type="predicted"/>
<comment type="subcellular location">
    <subcellularLocation>
        <location evidence="3">Nucleus</location>
        <location evidence="3">PML body</location>
    </subcellularLocation>
</comment>
<evidence type="ECO:0000256" key="4">
    <source>
        <dbReference type="ARBA" id="ARBA00022722"/>
    </source>
</evidence>
<dbReference type="InterPro" id="IPR036691">
    <property type="entry name" value="Endo/exonu/phosph_ase_sf"/>
</dbReference>
<dbReference type="InterPro" id="IPR051547">
    <property type="entry name" value="TDP2-like"/>
</dbReference>
<evidence type="ECO:0000256" key="3">
    <source>
        <dbReference type="ARBA" id="ARBA00004322"/>
    </source>
</evidence>
<dbReference type="EMBL" id="MU150234">
    <property type="protein sequence ID" value="KAF9468075.1"/>
    <property type="molecule type" value="Genomic_DNA"/>
</dbReference>
<evidence type="ECO:0000256" key="7">
    <source>
        <dbReference type="ARBA" id="ARBA00022801"/>
    </source>
</evidence>
<name>A0A9P5YG78_9AGAR</name>
<evidence type="ECO:0000256" key="5">
    <source>
        <dbReference type="ARBA" id="ARBA00022723"/>
    </source>
</evidence>
<keyword evidence="8" id="KW-0460">Magnesium</keyword>
<evidence type="ECO:0000256" key="1">
    <source>
        <dbReference type="ARBA" id="ARBA00001936"/>
    </source>
</evidence>
<dbReference type="PANTHER" id="PTHR15822:SF4">
    <property type="entry name" value="TYROSYL-DNA PHOSPHODIESTERASE 2"/>
    <property type="match status" value="1"/>
</dbReference>
<evidence type="ECO:0000256" key="9">
    <source>
        <dbReference type="ARBA" id="ARBA00023204"/>
    </source>
</evidence>
<dbReference type="AlphaFoldDB" id="A0A9P5YG78"/>
<reference evidence="12" key="1">
    <citation type="submission" date="2020-11" db="EMBL/GenBank/DDBJ databases">
        <authorList>
            <consortium name="DOE Joint Genome Institute"/>
            <person name="Ahrendt S."/>
            <person name="Riley R."/>
            <person name="Andreopoulos W."/>
            <person name="Labutti K."/>
            <person name="Pangilinan J."/>
            <person name="Ruiz-Duenas F.J."/>
            <person name="Barrasa J.M."/>
            <person name="Sanchez-Garcia M."/>
            <person name="Camarero S."/>
            <person name="Miyauchi S."/>
            <person name="Serrano A."/>
            <person name="Linde D."/>
            <person name="Babiker R."/>
            <person name="Drula E."/>
            <person name="Ayuso-Fernandez I."/>
            <person name="Pacheco R."/>
            <person name="Padilla G."/>
            <person name="Ferreira P."/>
            <person name="Barriuso J."/>
            <person name="Kellner H."/>
            <person name="Castanera R."/>
            <person name="Alfaro M."/>
            <person name="Ramirez L."/>
            <person name="Pisabarro A.G."/>
            <person name="Kuo A."/>
            <person name="Tritt A."/>
            <person name="Lipzen A."/>
            <person name="He G."/>
            <person name="Yan M."/>
            <person name="Ng V."/>
            <person name="Cullen D."/>
            <person name="Martin F."/>
            <person name="Rosso M.-N."/>
            <person name="Henrissat B."/>
            <person name="Hibbett D."/>
            <person name="Martinez A.T."/>
            <person name="Grigoriev I.V."/>
        </authorList>
    </citation>
    <scope>NUCLEOTIDE SEQUENCE</scope>
    <source>
        <strain evidence="12">CBS 247.69</strain>
    </source>
</reference>
<protein>
    <submittedName>
        <fullName evidence="12">Endonuclease/exonuclease/phosphatase</fullName>
    </submittedName>
</protein>
<dbReference type="Gene3D" id="3.60.10.10">
    <property type="entry name" value="Endonuclease/exonuclease/phosphatase"/>
    <property type="match status" value="1"/>
</dbReference>
<dbReference type="GO" id="GO:0006302">
    <property type="term" value="P:double-strand break repair"/>
    <property type="evidence" value="ECO:0007669"/>
    <property type="project" value="TreeGrafter"/>
</dbReference>
<dbReference type="GO" id="GO:0005737">
    <property type="term" value="C:cytoplasm"/>
    <property type="evidence" value="ECO:0007669"/>
    <property type="project" value="TreeGrafter"/>
</dbReference>
<comment type="cofactor">
    <cofactor evidence="1">
        <name>Mn(2+)</name>
        <dbReference type="ChEBI" id="CHEBI:29035"/>
    </cofactor>
</comment>
<keyword evidence="13" id="KW-1185">Reference proteome</keyword>
<keyword evidence="7" id="KW-0378">Hydrolase</keyword>
<evidence type="ECO:0000313" key="13">
    <source>
        <dbReference type="Proteomes" id="UP000807353"/>
    </source>
</evidence>
<keyword evidence="4" id="KW-0540">Nuclease</keyword>
<dbReference type="GO" id="GO:0004519">
    <property type="term" value="F:endonuclease activity"/>
    <property type="evidence" value="ECO:0007669"/>
    <property type="project" value="UniProtKB-KW"/>
</dbReference>
<evidence type="ECO:0000256" key="6">
    <source>
        <dbReference type="ARBA" id="ARBA00022763"/>
    </source>
</evidence>
<dbReference type="GO" id="GO:0070260">
    <property type="term" value="F:5'-tyrosyl-DNA phosphodiesterase activity"/>
    <property type="evidence" value="ECO:0007669"/>
    <property type="project" value="TreeGrafter"/>
</dbReference>
<gene>
    <name evidence="12" type="ORF">BDZ94DRAFT_1247125</name>
</gene>
<dbReference type="CDD" id="cd09080">
    <property type="entry name" value="TDP2"/>
    <property type="match status" value="1"/>
</dbReference>
<keyword evidence="12" id="KW-0255">Endonuclease</keyword>
<accession>A0A9P5YG78</accession>
<dbReference type="GO" id="GO:0003697">
    <property type="term" value="F:single-stranded DNA binding"/>
    <property type="evidence" value="ECO:0007669"/>
    <property type="project" value="TreeGrafter"/>
</dbReference>
<evidence type="ECO:0000256" key="8">
    <source>
        <dbReference type="ARBA" id="ARBA00022842"/>
    </source>
</evidence>
<dbReference type="InterPro" id="IPR005135">
    <property type="entry name" value="Endo/exonuclease/phosphatase"/>
</dbReference>
<keyword evidence="9" id="KW-0234">DNA repair</keyword>
<keyword evidence="10" id="KW-0539">Nucleus</keyword>
<dbReference type="GO" id="GO:0046872">
    <property type="term" value="F:metal ion binding"/>
    <property type="evidence" value="ECO:0007669"/>
    <property type="project" value="UniProtKB-KW"/>
</dbReference>
<evidence type="ECO:0000256" key="10">
    <source>
        <dbReference type="ARBA" id="ARBA00023242"/>
    </source>
</evidence>
<comment type="caution">
    <text evidence="12">The sequence shown here is derived from an EMBL/GenBank/DDBJ whole genome shotgun (WGS) entry which is preliminary data.</text>
</comment>
<dbReference type="SUPFAM" id="SSF56219">
    <property type="entry name" value="DNase I-like"/>
    <property type="match status" value="1"/>
</dbReference>
<dbReference type="PANTHER" id="PTHR15822">
    <property type="entry name" value="TRAF AND TNF RECEPTOR-ASSOCIATED PROTEIN"/>
    <property type="match status" value="1"/>
</dbReference>
<organism evidence="12 13">
    <name type="scientific">Collybia nuda</name>
    <dbReference type="NCBI Taxonomy" id="64659"/>
    <lineage>
        <taxon>Eukaryota</taxon>
        <taxon>Fungi</taxon>
        <taxon>Dikarya</taxon>
        <taxon>Basidiomycota</taxon>
        <taxon>Agaricomycotina</taxon>
        <taxon>Agaricomycetes</taxon>
        <taxon>Agaricomycetidae</taxon>
        <taxon>Agaricales</taxon>
        <taxon>Tricholomatineae</taxon>
        <taxon>Clitocybaceae</taxon>
        <taxon>Collybia</taxon>
    </lineage>
</organism>
<evidence type="ECO:0000259" key="11">
    <source>
        <dbReference type="Pfam" id="PF03372"/>
    </source>
</evidence>
<evidence type="ECO:0000313" key="12">
    <source>
        <dbReference type="EMBL" id="KAF9468075.1"/>
    </source>
</evidence>
<keyword evidence="6" id="KW-0227">DNA damage</keyword>